<keyword evidence="2" id="KW-0464">Manganese</keyword>
<keyword evidence="3" id="KW-0732">Signal</keyword>
<proteinExistence type="predicted"/>
<dbReference type="KEGG" id="sflv:IC614_11380"/>
<protein>
    <submittedName>
        <fullName evidence="5">Amidohydrolase</fullName>
    </submittedName>
</protein>
<evidence type="ECO:0000256" key="2">
    <source>
        <dbReference type="PIRSR" id="PIRSR005962-1"/>
    </source>
</evidence>
<evidence type="ECO:0000259" key="4">
    <source>
        <dbReference type="Pfam" id="PF07687"/>
    </source>
</evidence>
<dbReference type="EMBL" id="CP065592">
    <property type="protein sequence ID" value="QPQ54902.1"/>
    <property type="molecule type" value="Genomic_DNA"/>
</dbReference>
<dbReference type="GO" id="GO:0016787">
    <property type="term" value="F:hydrolase activity"/>
    <property type="evidence" value="ECO:0007669"/>
    <property type="project" value="UniProtKB-KW"/>
</dbReference>
<feature type="chain" id="PRO_5032956813" evidence="3">
    <location>
        <begin position="20"/>
        <end position="445"/>
    </location>
</feature>
<feature type="binding site" evidence="2">
    <location>
        <position position="409"/>
    </location>
    <ligand>
        <name>Mn(2+)</name>
        <dbReference type="ChEBI" id="CHEBI:29035"/>
        <label>2</label>
    </ligand>
</feature>
<feature type="binding site" evidence="2">
    <location>
        <position position="130"/>
    </location>
    <ligand>
        <name>Mn(2+)</name>
        <dbReference type="ChEBI" id="CHEBI:29035"/>
        <label>2</label>
    </ligand>
</feature>
<dbReference type="Gene3D" id="3.30.70.360">
    <property type="match status" value="1"/>
</dbReference>
<keyword evidence="1 5" id="KW-0378">Hydrolase</keyword>
<dbReference type="Pfam" id="PF01546">
    <property type="entry name" value="Peptidase_M20"/>
    <property type="match status" value="1"/>
</dbReference>
<feature type="binding site" evidence="2">
    <location>
        <position position="132"/>
    </location>
    <ligand>
        <name>Mn(2+)</name>
        <dbReference type="ChEBI" id="CHEBI:29035"/>
        <label>2</label>
    </ligand>
</feature>
<dbReference type="InterPro" id="IPR017439">
    <property type="entry name" value="Amidohydrolase"/>
</dbReference>
<evidence type="ECO:0000313" key="6">
    <source>
        <dbReference type="Proteomes" id="UP000594873"/>
    </source>
</evidence>
<feature type="binding site" evidence="2">
    <location>
        <position position="166"/>
    </location>
    <ligand>
        <name>Mn(2+)</name>
        <dbReference type="ChEBI" id="CHEBI:29035"/>
        <label>2</label>
    </ligand>
</feature>
<reference evidence="5 6" key="1">
    <citation type="submission" date="2020-11" db="EMBL/GenBank/DDBJ databases">
        <title>Genome seq and assembly of Sphingosinicella sp.</title>
        <authorList>
            <person name="Chhetri G."/>
        </authorList>
    </citation>
    <scope>NUCLEOTIDE SEQUENCE [LARGE SCALE GENOMIC DNA]</scope>
    <source>
        <strain evidence="5 6">UDD2</strain>
    </source>
</reference>
<comment type="cofactor">
    <cofactor evidence="2">
        <name>Mn(2+)</name>
        <dbReference type="ChEBI" id="CHEBI:29035"/>
    </cofactor>
    <text evidence="2">The Mn(2+) ion enhances activity.</text>
</comment>
<evidence type="ECO:0000256" key="3">
    <source>
        <dbReference type="SAM" id="SignalP"/>
    </source>
</evidence>
<dbReference type="AlphaFoldDB" id="A0A7T2GJH2"/>
<gene>
    <name evidence="5" type="ORF">IC614_11380</name>
</gene>
<feature type="binding site" evidence="2">
    <location>
        <position position="193"/>
    </location>
    <ligand>
        <name>Mn(2+)</name>
        <dbReference type="ChEBI" id="CHEBI:29035"/>
        <label>2</label>
    </ligand>
</feature>
<keyword evidence="2" id="KW-0479">Metal-binding</keyword>
<feature type="domain" description="Peptidase M20 dimerisation" evidence="4">
    <location>
        <begin position="216"/>
        <end position="310"/>
    </location>
</feature>
<feature type="signal peptide" evidence="3">
    <location>
        <begin position="1"/>
        <end position="19"/>
    </location>
</feature>
<evidence type="ECO:0000256" key="1">
    <source>
        <dbReference type="ARBA" id="ARBA00022801"/>
    </source>
</evidence>
<dbReference type="RefSeq" id="WP_200971578.1">
    <property type="nucleotide sequence ID" value="NZ_CP065592.1"/>
</dbReference>
<dbReference type="PANTHER" id="PTHR11014:SF63">
    <property type="entry name" value="METALLOPEPTIDASE, PUTATIVE (AFU_ORTHOLOGUE AFUA_6G09600)-RELATED"/>
    <property type="match status" value="1"/>
</dbReference>
<dbReference type="Gene3D" id="3.40.630.10">
    <property type="entry name" value="Zn peptidases"/>
    <property type="match status" value="1"/>
</dbReference>
<dbReference type="PIRSF" id="PIRSF005962">
    <property type="entry name" value="Pept_M20D_amidohydro"/>
    <property type="match status" value="1"/>
</dbReference>
<dbReference type="InterPro" id="IPR011650">
    <property type="entry name" value="Peptidase_M20_dimer"/>
</dbReference>
<evidence type="ECO:0000313" key="5">
    <source>
        <dbReference type="EMBL" id="QPQ54902.1"/>
    </source>
</evidence>
<dbReference type="InterPro" id="IPR036264">
    <property type="entry name" value="Bact_exopeptidase_dim_dom"/>
</dbReference>
<dbReference type="PANTHER" id="PTHR11014">
    <property type="entry name" value="PEPTIDASE M20 FAMILY MEMBER"/>
    <property type="match status" value="1"/>
</dbReference>
<dbReference type="Pfam" id="PF07687">
    <property type="entry name" value="M20_dimer"/>
    <property type="match status" value="1"/>
</dbReference>
<dbReference type="Proteomes" id="UP000594873">
    <property type="component" value="Chromosome"/>
</dbReference>
<dbReference type="InterPro" id="IPR002933">
    <property type="entry name" value="Peptidase_M20"/>
</dbReference>
<dbReference type="NCBIfam" id="TIGR01891">
    <property type="entry name" value="amidohydrolases"/>
    <property type="match status" value="1"/>
</dbReference>
<name>A0A7T2GJH2_9SPHN</name>
<dbReference type="GO" id="GO:0046872">
    <property type="term" value="F:metal ion binding"/>
    <property type="evidence" value="ECO:0007669"/>
    <property type="project" value="UniProtKB-KW"/>
</dbReference>
<dbReference type="SUPFAM" id="SSF55031">
    <property type="entry name" value="Bacterial exopeptidase dimerisation domain"/>
    <property type="match status" value="1"/>
</dbReference>
<keyword evidence="6" id="KW-1185">Reference proteome</keyword>
<dbReference type="SUPFAM" id="SSF53187">
    <property type="entry name" value="Zn-dependent exopeptidases"/>
    <property type="match status" value="1"/>
</dbReference>
<organism evidence="5 6">
    <name type="scientific">Allosphingosinicella flava</name>
    <dbReference type="NCBI Taxonomy" id="2771430"/>
    <lineage>
        <taxon>Bacteria</taxon>
        <taxon>Pseudomonadati</taxon>
        <taxon>Pseudomonadota</taxon>
        <taxon>Alphaproteobacteria</taxon>
        <taxon>Sphingomonadales</taxon>
        <taxon>Sphingomonadaceae</taxon>
        <taxon>Allosphingosinicella</taxon>
    </lineage>
</organism>
<accession>A0A7T2GJH2</accession>
<sequence>MTFKTLLLAAVAIATPAAAAPDFAAAVKADYDQRLGALFVDFHKNPELSFVENRTAKIMAQQLREAGATVTEGVGGTGVVGVMRNGTGPTVLIRADMDALPVKEASGLPYASTVMQKGVDGQTVPVMHACGHDVHITSLIGTARRLAALKDRWRGTVLFVAQPAEERVGGARAMLQDGLYTRFPKPDYALGFHVRAGAPTGKILLEPGINYSSADSVDIIVHGVGAHGAAPHMGKDPVVMGSQIVMALQTLVTREIAPLKPAVITVGAFHSGLKHNIISDRAELQLTVRSDDEETRQKLLDGIKRIAQNVGRMNGLPEDRLPEVKVGHESTPPTINDAALTARLRGAMTAAFSEALFHEEPRVSMGGEDFAYFVQPEHNVPGVYFAVGGTPQKDIDAEKAGGPAVPSHHSPFFKIDPEPSIRVGTETMTVAVLELLKPGGSAAGN</sequence>